<dbReference type="EMBL" id="LPWF01000009">
    <property type="protein sequence ID" value="ODS01294.1"/>
    <property type="molecule type" value="Genomic_DNA"/>
</dbReference>
<evidence type="ECO:0000256" key="3">
    <source>
        <dbReference type="ARBA" id="ARBA00022448"/>
    </source>
</evidence>
<proteinExistence type="inferred from homology"/>
<evidence type="ECO:0000313" key="7">
    <source>
        <dbReference type="Proteomes" id="UP000094472"/>
    </source>
</evidence>
<evidence type="ECO:0000256" key="4">
    <source>
        <dbReference type="ARBA" id="ARBA00022982"/>
    </source>
</evidence>
<keyword evidence="4" id="KW-0249">Electron transport</keyword>
<sequence length="264" mass="28426">MKILVPVKQISVVDEDFELRADGKDVDPDYLDTEANEWDDYSYEAALEIMEAADGDVEVVPVTVGPDDAEDVLRRCLAKGGDRGIRVWDDDLVDATPAAIAKVLAKVVAKEQPDLVFTGTLSSDRSFAQTGVSLAAELGWPHVAVVTGIDWKPGDPKATLKRELEGGLIEEVSVECPAVLTIQLGINTPRYASLRGVKQAKEKPVQEWSLADLGLTGAELAAGASFRVRRMYKPETGRAELIEGTTAEQAARLAAIINELRGAA</sequence>
<reference evidence="6 7" key="1">
    <citation type="journal article" date="2016" name="Environ. Microbiol.">
        <title>New Methyloceanibacter diversity from North Sea sediments includes methanotroph containing solely the soluble methane monooxygenase.</title>
        <authorList>
            <person name="Vekeman B."/>
            <person name="Kerckhof F.M."/>
            <person name="Cremers G."/>
            <person name="de Vos P."/>
            <person name="Vandamme P."/>
            <person name="Boon N."/>
            <person name="Op den Camp H.J."/>
            <person name="Heylen K."/>
        </authorList>
    </citation>
    <scope>NUCLEOTIDE SEQUENCE [LARGE SCALE GENOMIC DNA]</scope>
    <source>
        <strain evidence="6 7">R-67175</strain>
    </source>
</reference>
<evidence type="ECO:0000313" key="6">
    <source>
        <dbReference type="EMBL" id="ODS01294.1"/>
    </source>
</evidence>
<dbReference type="Gene3D" id="3.40.50.620">
    <property type="entry name" value="HUPs"/>
    <property type="match status" value="1"/>
</dbReference>
<dbReference type="PANTHER" id="PTHR21294:SF8">
    <property type="entry name" value="ELECTRON TRANSFER FLAVOPROTEIN SUBUNIT BETA"/>
    <property type="match status" value="1"/>
</dbReference>
<feature type="domain" description="Electron transfer flavoprotein alpha/beta-subunit N-terminal" evidence="5">
    <location>
        <begin position="23"/>
        <end position="217"/>
    </location>
</feature>
<dbReference type="GO" id="GO:0009055">
    <property type="term" value="F:electron transfer activity"/>
    <property type="evidence" value="ECO:0007669"/>
    <property type="project" value="InterPro"/>
</dbReference>
<dbReference type="InterPro" id="IPR033948">
    <property type="entry name" value="ETF_beta_N"/>
</dbReference>
<dbReference type="Proteomes" id="UP000094472">
    <property type="component" value="Unassembled WGS sequence"/>
</dbReference>
<protein>
    <recommendedName>
        <fullName evidence="2">Electron transfer flavoprotein subunit beta</fullName>
    </recommendedName>
</protein>
<dbReference type="PANTHER" id="PTHR21294">
    <property type="entry name" value="ELECTRON TRANSFER FLAVOPROTEIN BETA-SUBUNIT"/>
    <property type="match status" value="1"/>
</dbReference>
<dbReference type="AlphaFoldDB" id="A0A1E3W674"/>
<comment type="similarity">
    <text evidence="1">Belongs to the ETF beta-subunit/FixA family.</text>
</comment>
<dbReference type="STRING" id="1774969.AUC69_07170"/>
<dbReference type="InterPro" id="IPR014729">
    <property type="entry name" value="Rossmann-like_a/b/a_fold"/>
</dbReference>
<dbReference type="OrthoDB" id="9804960at2"/>
<evidence type="ECO:0000256" key="1">
    <source>
        <dbReference type="ARBA" id="ARBA00007557"/>
    </source>
</evidence>
<keyword evidence="7" id="KW-1185">Reference proteome</keyword>
<dbReference type="PIRSF" id="PIRSF000090">
    <property type="entry name" value="Beta-ETF"/>
    <property type="match status" value="1"/>
</dbReference>
<dbReference type="Pfam" id="PF01012">
    <property type="entry name" value="ETF"/>
    <property type="match status" value="1"/>
</dbReference>
<accession>A0A1E3W674</accession>
<dbReference type="CDD" id="cd01714">
    <property type="entry name" value="ETF_beta"/>
    <property type="match status" value="1"/>
</dbReference>
<dbReference type="RefSeq" id="WP_069440886.1">
    <property type="nucleotide sequence ID" value="NZ_LPWF01000009.1"/>
</dbReference>
<evidence type="ECO:0000256" key="2">
    <source>
        <dbReference type="ARBA" id="ARBA00016797"/>
    </source>
</evidence>
<name>A0A1E3W674_9HYPH</name>
<dbReference type="InterPro" id="IPR012255">
    <property type="entry name" value="ETF_b"/>
</dbReference>
<gene>
    <name evidence="6" type="ORF">AUC69_07170</name>
</gene>
<dbReference type="SUPFAM" id="SSF52402">
    <property type="entry name" value="Adenine nucleotide alpha hydrolases-like"/>
    <property type="match status" value="1"/>
</dbReference>
<dbReference type="SMART" id="SM00893">
    <property type="entry name" value="ETF"/>
    <property type="match status" value="1"/>
</dbReference>
<organism evidence="6 7">
    <name type="scientific">Methyloceanibacter superfactus</name>
    <dbReference type="NCBI Taxonomy" id="1774969"/>
    <lineage>
        <taxon>Bacteria</taxon>
        <taxon>Pseudomonadati</taxon>
        <taxon>Pseudomonadota</taxon>
        <taxon>Alphaproteobacteria</taxon>
        <taxon>Hyphomicrobiales</taxon>
        <taxon>Hyphomicrobiaceae</taxon>
        <taxon>Methyloceanibacter</taxon>
    </lineage>
</organism>
<dbReference type="InterPro" id="IPR014730">
    <property type="entry name" value="ETF_a/b_N"/>
</dbReference>
<comment type="caution">
    <text evidence="6">The sequence shown here is derived from an EMBL/GenBank/DDBJ whole genome shotgun (WGS) entry which is preliminary data.</text>
</comment>
<keyword evidence="3" id="KW-0813">Transport</keyword>
<evidence type="ECO:0000259" key="5">
    <source>
        <dbReference type="SMART" id="SM00893"/>
    </source>
</evidence>